<reference evidence="6 7" key="1">
    <citation type="submission" date="2018-05" db="EMBL/GenBank/DDBJ databases">
        <authorList>
            <person name="Datahose"/>
        </authorList>
    </citation>
    <scope>NUCLEOTIDE SEQUENCE</scope>
</reference>
<dbReference type="Bgee" id="ENSACLG00000005578">
    <property type="expression patterns" value="Expressed in spleen"/>
</dbReference>
<dbReference type="InterPro" id="IPR035979">
    <property type="entry name" value="RBD_domain_sf"/>
</dbReference>
<evidence type="ECO:0000256" key="4">
    <source>
        <dbReference type="SAM" id="MobiDB-lite"/>
    </source>
</evidence>
<feature type="region of interest" description="Disordered" evidence="4">
    <location>
        <begin position="94"/>
        <end position="131"/>
    </location>
</feature>
<dbReference type="PROSITE" id="PS50102">
    <property type="entry name" value="RRM"/>
    <property type="match status" value="2"/>
</dbReference>
<dbReference type="InterPro" id="IPR012677">
    <property type="entry name" value="Nucleotide-bd_a/b_plait_sf"/>
</dbReference>
<dbReference type="GeneTree" id="ENSGT00940000158322"/>
<feature type="compositionally biased region" description="Basic and acidic residues" evidence="4">
    <location>
        <begin position="94"/>
        <end position="115"/>
    </location>
</feature>
<feature type="compositionally biased region" description="Basic and acidic residues" evidence="4">
    <location>
        <begin position="457"/>
        <end position="474"/>
    </location>
</feature>
<feature type="domain" description="RRM" evidence="5">
    <location>
        <begin position="491"/>
        <end position="567"/>
    </location>
</feature>
<sequence length="567" mass="63804">MAVVIRLQGLRVTAGSEDIRRFFTGLKIPDGGVHIIGGERDEAFIIFASDEDARRAMIRSGGVIRGSPVTFLLSSKAEFQNMLERTTKIVERDQKRRLEDDIGHPRRSMEPEMGRRSASRSGDSPPPLLQRAPNTDDVFLFLKGLPFSVTEKEICDFFWWFSGSFQRGRSPIPDQRDPQHRVRSRSPVAQRHIAPSEGEYCVLLENLSFAVEKEHIKRLFHNAKLGDDQILHLIDSDGKQKRSALVLFKSLRDYCEALAHEKRQFFNRLVHTRPVSRENMIALLKPQGTTVRPSGNSERFREGPASYSSDPYDSEKICVFVRNLPFDVRKVEIIDFFLGFNITEDNVCVLQDREGAGVGQAMVVFGSETEAMRALILDGRRFLGSKVILKCITRSEMQELGVDPPVVQEPLLRGEQYSGKSSEASYLTGDTSYPDFRVPRDGGIPVTNAQDSIHGSIDYESRAARSRSPEDRGNGVRGSFRSPVEPFDAPTCVQLLNLPFQIRSEEIYDFCYGYRIIPGSVSLQYDQSGKPKGSATLVFESRREALTAVEELGGRPIGQRKIKLLLV</sequence>
<dbReference type="Ensembl" id="ENSACLT00000008403.2">
    <property type="protein sequence ID" value="ENSACLP00000008216.2"/>
    <property type="gene ID" value="ENSACLG00000005578.2"/>
</dbReference>
<feature type="compositionally biased region" description="Polar residues" evidence="4">
    <location>
        <begin position="288"/>
        <end position="297"/>
    </location>
</feature>
<evidence type="ECO:0000256" key="1">
    <source>
        <dbReference type="ARBA" id="ARBA00022737"/>
    </source>
</evidence>
<dbReference type="SMART" id="SM00360">
    <property type="entry name" value="RRM"/>
    <property type="match status" value="4"/>
</dbReference>
<dbReference type="AlphaFoldDB" id="A0A3P8NTW3"/>
<reference evidence="6" key="4">
    <citation type="submission" date="2025-09" db="UniProtKB">
        <authorList>
            <consortium name="Ensembl"/>
        </authorList>
    </citation>
    <scope>IDENTIFICATION</scope>
</reference>
<reference evidence="7" key="2">
    <citation type="submission" date="2023-03" db="EMBL/GenBank/DDBJ databases">
        <authorList>
            <consortium name="Wellcome Sanger Institute Data Sharing"/>
        </authorList>
    </citation>
    <scope>NUCLEOTIDE SEQUENCE [LARGE SCALE GENOMIC DNA]</scope>
</reference>
<keyword evidence="1" id="KW-0677">Repeat</keyword>
<evidence type="ECO:0000256" key="3">
    <source>
        <dbReference type="PROSITE-ProRule" id="PRU00176"/>
    </source>
</evidence>
<reference evidence="6" key="3">
    <citation type="submission" date="2025-08" db="UniProtKB">
        <authorList>
            <consortium name="Ensembl"/>
        </authorList>
    </citation>
    <scope>IDENTIFICATION</scope>
</reference>
<feature type="domain" description="RRM" evidence="5">
    <location>
        <begin position="317"/>
        <end position="394"/>
    </location>
</feature>
<evidence type="ECO:0000313" key="6">
    <source>
        <dbReference type="Ensembl" id="ENSACLP00000008216.2"/>
    </source>
</evidence>
<evidence type="ECO:0000256" key="2">
    <source>
        <dbReference type="ARBA" id="ARBA00022884"/>
    </source>
</evidence>
<dbReference type="InterPro" id="IPR000504">
    <property type="entry name" value="RRM_dom"/>
</dbReference>
<dbReference type="Gene3D" id="3.30.70.330">
    <property type="match status" value="4"/>
</dbReference>
<organism evidence="6 7">
    <name type="scientific">Astatotilapia calliptera</name>
    <name type="common">Eastern happy</name>
    <name type="synonym">Chromis callipterus</name>
    <dbReference type="NCBI Taxonomy" id="8154"/>
    <lineage>
        <taxon>Eukaryota</taxon>
        <taxon>Metazoa</taxon>
        <taxon>Chordata</taxon>
        <taxon>Craniata</taxon>
        <taxon>Vertebrata</taxon>
        <taxon>Euteleostomi</taxon>
        <taxon>Actinopterygii</taxon>
        <taxon>Neopterygii</taxon>
        <taxon>Teleostei</taxon>
        <taxon>Neoteleostei</taxon>
        <taxon>Acanthomorphata</taxon>
        <taxon>Ovalentaria</taxon>
        <taxon>Cichlomorphae</taxon>
        <taxon>Cichliformes</taxon>
        <taxon>Cichlidae</taxon>
        <taxon>African cichlids</taxon>
        <taxon>Pseudocrenilabrinae</taxon>
        <taxon>Haplochromini</taxon>
        <taxon>Astatotilapia</taxon>
    </lineage>
</organism>
<evidence type="ECO:0000259" key="5">
    <source>
        <dbReference type="PROSITE" id="PS50102"/>
    </source>
</evidence>
<dbReference type="Pfam" id="PF00076">
    <property type="entry name" value="RRM_1"/>
    <property type="match status" value="2"/>
</dbReference>
<dbReference type="PANTHER" id="PTHR13976">
    <property type="entry name" value="HETEROGENEOUS NUCLEAR RIBONUCLEOPROTEIN-RELATED"/>
    <property type="match status" value="1"/>
</dbReference>
<feature type="region of interest" description="Disordered" evidence="4">
    <location>
        <begin position="444"/>
        <end position="482"/>
    </location>
</feature>
<protein>
    <recommendedName>
        <fullName evidence="5">RRM domain-containing protein</fullName>
    </recommendedName>
</protein>
<dbReference type="SUPFAM" id="SSF54928">
    <property type="entry name" value="RNA-binding domain, RBD"/>
    <property type="match status" value="4"/>
</dbReference>
<keyword evidence="2 3" id="KW-0694">RNA-binding</keyword>
<name>A0A3P8NTW3_ASTCA</name>
<accession>A0A3P8NTW3</accession>
<proteinExistence type="predicted"/>
<keyword evidence="7" id="KW-1185">Reference proteome</keyword>
<evidence type="ECO:0000313" key="7">
    <source>
        <dbReference type="Proteomes" id="UP000265100"/>
    </source>
</evidence>
<gene>
    <name evidence="6" type="primary">RBM12B</name>
</gene>
<dbReference type="InterPro" id="IPR050666">
    <property type="entry name" value="ESRP"/>
</dbReference>
<dbReference type="GO" id="GO:0003723">
    <property type="term" value="F:RNA binding"/>
    <property type="evidence" value="ECO:0007669"/>
    <property type="project" value="UniProtKB-UniRule"/>
</dbReference>
<dbReference type="STRING" id="8154.ENSACLP00000008216"/>
<feature type="region of interest" description="Disordered" evidence="4">
    <location>
        <begin position="288"/>
        <end position="307"/>
    </location>
</feature>
<dbReference type="Proteomes" id="UP000265100">
    <property type="component" value="Chromosome 11"/>
</dbReference>